<keyword evidence="2" id="KW-1185">Reference proteome</keyword>
<dbReference type="RefSeq" id="WP_093255360.1">
    <property type="nucleotide sequence ID" value="NZ_FNQM01000014.1"/>
</dbReference>
<dbReference type="AlphaFoldDB" id="A0A1H4EKR9"/>
<dbReference type="STRING" id="89524.SAMN05444370_11482"/>
<evidence type="ECO:0000313" key="2">
    <source>
        <dbReference type="Proteomes" id="UP000198703"/>
    </source>
</evidence>
<name>A0A1H4EKR9_9RHOB</name>
<dbReference type="Proteomes" id="UP000198703">
    <property type="component" value="Unassembled WGS sequence"/>
</dbReference>
<proteinExistence type="predicted"/>
<dbReference type="EMBL" id="FNQM01000014">
    <property type="protein sequence ID" value="SEA85653.1"/>
    <property type="molecule type" value="Genomic_DNA"/>
</dbReference>
<evidence type="ECO:0000313" key="1">
    <source>
        <dbReference type="EMBL" id="SEA85653.1"/>
    </source>
</evidence>
<protein>
    <submittedName>
        <fullName evidence="1">Uncharacterized protein</fullName>
    </submittedName>
</protein>
<dbReference type="OrthoDB" id="8224631at2"/>
<accession>A0A1H4EKR9</accession>
<organism evidence="1 2">
    <name type="scientific">Rubrimonas cliftonensis</name>
    <dbReference type="NCBI Taxonomy" id="89524"/>
    <lineage>
        <taxon>Bacteria</taxon>
        <taxon>Pseudomonadati</taxon>
        <taxon>Pseudomonadota</taxon>
        <taxon>Alphaproteobacteria</taxon>
        <taxon>Rhodobacterales</taxon>
        <taxon>Paracoccaceae</taxon>
        <taxon>Rubrimonas</taxon>
    </lineage>
</organism>
<sequence length="155" mass="16456">MRFLDDAVIVMANRLVTAIEAAGQTETRSAGEWILVRRRPQTGRLWVSDSESFDLADPPSVPPSGLRPRNTIVAALLRGDAAREEYGVLLTPDDGDAAAPGTFFPTLGVLTLTAGPDGVRLNGAGIVGRRSEALWIFDALSVATADGRNREARGA</sequence>
<gene>
    <name evidence="1" type="ORF">SAMN05444370_11482</name>
</gene>
<reference evidence="1 2" key="1">
    <citation type="submission" date="2016-10" db="EMBL/GenBank/DDBJ databases">
        <authorList>
            <person name="de Groot N.N."/>
        </authorList>
    </citation>
    <scope>NUCLEOTIDE SEQUENCE [LARGE SCALE GENOMIC DNA]</scope>
    <source>
        <strain evidence="1 2">DSM 15345</strain>
    </source>
</reference>